<gene>
    <name evidence="2" type="ORF">GCM10023323_64590</name>
</gene>
<protein>
    <submittedName>
        <fullName evidence="2">Uncharacterized protein</fullName>
    </submittedName>
</protein>
<reference evidence="3" key="1">
    <citation type="journal article" date="2019" name="Int. J. Syst. Evol. Microbiol.">
        <title>The Global Catalogue of Microorganisms (GCM) 10K type strain sequencing project: providing services to taxonomists for standard genome sequencing and annotation.</title>
        <authorList>
            <consortium name="The Broad Institute Genomics Platform"/>
            <consortium name="The Broad Institute Genome Sequencing Center for Infectious Disease"/>
            <person name="Wu L."/>
            <person name="Ma J."/>
        </authorList>
    </citation>
    <scope>NUCLEOTIDE SEQUENCE [LARGE SCALE GENOMIC DNA]</scope>
    <source>
        <strain evidence="3">JCM 18306</strain>
    </source>
</reference>
<proteinExistence type="predicted"/>
<feature type="region of interest" description="Disordered" evidence="1">
    <location>
        <begin position="1"/>
        <end position="53"/>
    </location>
</feature>
<comment type="caution">
    <text evidence="2">The sequence shown here is derived from an EMBL/GenBank/DDBJ whole genome shotgun (WGS) entry which is preliminary data.</text>
</comment>
<name>A0ABP9TER2_9ACTN</name>
<keyword evidence="3" id="KW-1185">Reference proteome</keyword>
<feature type="compositionally biased region" description="Basic and acidic residues" evidence="1">
    <location>
        <begin position="33"/>
        <end position="53"/>
    </location>
</feature>
<dbReference type="Proteomes" id="UP001499878">
    <property type="component" value="Unassembled WGS sequence"/>
</dbReference>
<evidence type="ECO:0000256" key="1">
    <source>
        <dbReference type="SAM" id="MobiDB-lite"/>
    </source>
</evidence>
<evidence type="ECO:0000313" key="3">
    <source>
        <dbReference type="Proteomes" id="UP001499878"/>
    </source>
</evidence>
<accession>A0ABP9TER2</accession>
<dbReference type="EMBL" id="BAABJR010000021">
    <property type="protein sequence ID" value="GAA5215451.1"/>
    <property type="molecule type" value="Genomic_DNA"/>
</dbReference>
<evidence type="ECO:0000313" key="2">
    <source>
        <dbReference type="EMBL" id="GAA5215451.1"/>
    </source>
</evidence>
<organism evidence="2 3">
    <name type="scientific">Streptomyces thinghirensis</name>
    <dbReference type="NCBI Taxonomy" id="551547"/>
    <lineage>
        <taxon>Bacteria</taxon>
        <taxon>Bacillati</taxon>
        <taxon>Actinomycetota</taxon>
        <taxon>Actinomycetes</taxon>
        <taxon>Kitasatosporales</taxon>
        <taxon>Streptomycetaceae</taxon>
        <taxon>Streptomyces</taxon>
    </lineage>
</organism>
<sequence length="53" mass="5969">MGAAVAAEAETGEETDMGTVLGVSRRGTRRTQKWRERREVMRIQQDGRHTQPA</sequence>